<accession>A0A8S1DY91</accession>
<keyword evidence="1" id="KW-0732">Signal</keyword>
<dbReference type="CDD" id="cd23992">
    <property type="entry name" value="PBP_GOBP"/>
    <property type="match status" value="1"/>
</dbReference>
<dbReference type="CDD" id="cd00037">
    <property type="entry name" value="CLECT"/>
    <property type="match status" value="1"/>
</dbReference>
<evidence type="ECO:0000313" key="4">
    <source>
        <dbReference type="Proteomes" id="UP000494165"/>
    </source>
</evidence>
<reference evidence="3 4" key="1">
    <citation type="submission" date="2020-04" db="EMBL/GenBank/DDBJ databases">
        <authorList>
            <person name="Alioto T."/>
            <person name="Alioto T."/>
            <person name="Gomez Garrido J."/>
        </authorList>
    </citation>
    <scope>NUCLEOTIDE SEQUENCE [LARGE SCALE GENOMIC DNA]</scope>
</reference>
<dbReference type="AlphaFoldDB" id="A0A8S1DY91"/>
<dbReference type="SMART" id="SM00708">
    <property type="entry name" value="PhBP"/>
    <property type="match status" value="1"/>
</dbReference>
<comment type="caution">
    <text evidence="3">The sequence shown here is derived from an EMBL/GenBank/DDBJ whole genome shotgun (WGS) entry which is preliminary data.</text>
</comment>
<dbReference type="Pfam" id="PF01395">
    <property type="entry name" value="PBP_GOBP"/>
    <property type="match status" value="1"/>
</dbReference>
<dbReference type="InterPro" id="IPR016187">
    <property type="entry name" value="CTDL_fold"/>
</dbReference>
<dbReference type="SUPFAM" id="SSF47565">
    <property type="entry name" value="Insect pheromone/odorant-binding proteins"/>
    <property type="match status" value="1"/>
</dbReference>
<dbReference type="SUPFAM" id="SSF56436">
    <property type="entry name" value="C-type lectin-like"/>
    <property type="match status" value="3"/>
</dbReference>
<gene>
    <name evidence="3" type="ORF">CLODIP_2_CD12958</name>
</gene>
<feature type="signal peptide" evidence="1">
    <location>
        <begin position="1"/>
        <end position="22"/>
    </location>
</feature>
<sequence>MKFVHHSLVICIVLGCLLAISASPLRKVQREEKPQRGVKIFLINQRGRATHVLSKANKVTSTRRKYIIKCCGRAFCSGSSNRKRRNETEAPEIAISTEIRTEATVQQVDADLLRSTEQEVTAENEVSGTTTKFNDDRTLAAETDVTPNALETTSDERPGNCEKECLGNGSLLNNQDDISKYGSFISVCNTNFLFGNRPLTWDENYDFCCSLGLEPLNIADEIEDNCLQNFVKSSWNLNYNYWSGGTSRGIWCPSNKRVGVKIVPNNGLDCLRMQVARNVSIEAPAISWTHRNCSWRYMPACRGALTPKRTVPECGVACKKNESLFTSDGNNLAGASIYGRWNKSCGNMFVFGAPSTNSSWSEAKCFCERIGMRSVSIESVEKMDCLKDLAGTDPFFNGSFWTSATDRHLPGTFTWCGRKQIFDENYELWGRNQPISSDTCVSLNLGEGILESRDCSKAAAHLCESPAGKNSTKMLQQECMNIFNISQAEIDSLLTAPSYTQNFKCFLRCIGENAGLIVNGVPVDWQIIKFVEAQLKVGDDETLQKDLHIYDLCNKNPVSDDACETAARLFKCGTDNAPDTVAEMIAVGSADLDTNMEGRGWPSMQPACPENLTCNTQLVESGVATNYLTDISNSNGYYFVSACGNFYLVLTTLMTFEQAHENCCKYGWRLAQFETNEELQCFNSANNDQIISTFKQDATLLVSAYNFQSSDFFSWCPSAVPLDNSFVYLGGQLVSNANRVVAVRLSGPSSASARIATVATFDTHPAICEKPI</sequence>
<dbReference type="InterPro" id="IPR001304">
    <property type="entry name" value="C-type_lectin-like"/>
</dbReference>
<name>A0A8S1DY91_9INSE</name>
<dbReference type="PROSITE" id="PS50041">
    <property type="entry name" value="C_TYPE_LECTIN_2"/>
    <property type="match status" value="1"/>
</dbReference>
<dbReference type="EMBL" id="CADEPI010000384">
    <property type="protein sequence ID" value="CAB3384992.1"/>
    <property type="molecule type" value="Genomic_DNA"/>
</dbReference>
<dbReference type="GO" id="GO:0005549">
    <property type="term" value="F:odorant binding"/>
    <property type="evidence" value="ECO:0007669"/>
    <property type="project" value="InterPro"/>
</dbReference>
<evidence type="ECO:0000259" key="2">
    <source>
        <dbReference type="PROSITE" id="PS50041"/>
    </source>
</evidence>
<dbReference type="Gene3D" id="1.10.238.20">
    <property type="entry name" value="Pheromone/general odorant binding protein domain"/>
    <property type="match status" value="1"/>
</dbReference>
<keyword evidence="4" id="KW-1185">Reference proteome</keyword>
<evidence type="ECO:0000256" key="1">
    <source>
        <dbReference type="SAM" id="SignalP"/>
    </source>
</evidence>
<proteinExistence type="predicted"/>
<dbReference type="Gene3D" id="3.10.100.10">
    <property type="entry name" value="Mannose-Binding Protein A, subunit A"/>
    <property type="match status" value="3"/>
</dbReference>
<dbReference type="Pfam" id="PF00059">
    <property type="entry name" value="Lectin_C"/>
    <property type="match status" value="1"/>
</dbReference>
<feature type="domain" description="C-type lectin" evidence="2">
    <location>
        <begin position="359"/>
        <end position="464"/>
    </location>
</feature>
<feature type="chain" id="PRO_5035919902" description="C-type lectin domain-containing protein" evidence="1">
    <location>
        <begin position="23"/>
        <end position="772"/>
    </location>
</feature>
<dbReference type="OrthoDB" id="6340082at2759"/>
<dbReference type="SMART" id="SM00034">
    <property type="entry name" value="CLECT"/>
    <property type="match status" value="1"/>
</dbReference>
<dbReference type="InterPro" id="IPR006170">
    <property type="entry name" value="PBP/GOBP"/>
</dbReference>
<dbReference type="InterPro" id="IPR016186">
    <property type="entry name" value="C-type_lectin-like/link_sf"/>
</dbReference>
<dbReference type="InterPro" id="IPR036728">
    <property type="entry name" value="PBP_GOBP_sf"/>
</dbReference>
<protein>
    <recommendedName>
        <fullName evidence="2">C-type lectin domain-containing protein</fullName>
    </recommendedName>
</protein>
<evidence type="ECO:0000313" key="3">
    <source>
        <dbReference type="EMBL" id="CAB3384992.1"/>
    </source>
</evidence>
<dbReference type="PROSITE" id="PS51257">
    <property type="entry name" value="PROKAR_LIPOPROTEIN"/>
    <property type="match status" value="1"/>
</dbReference>
<organism evidence="3 4">
    <name type="scientific">Cloeon dipterum</name>
    <dbReference type="NCBI Taxonomy" id="197152"/>
    <lineage>
        <taxon>Eukaryota</taxon>
        <taxon>Metazoa</taxon>
        <taxon>Ecdysozoa</taxon>
        <taxon>Arthropoda</taxon>
        <taxon>Hexapoda</taxon>
        <taxon>Insecta</taxon>
        <taxon>Pterygota</taxon>
        <taxon>Palaeoptera</taxon>
        <taxon>Ephemeroptera</taxon>
        <taxon>Pisciforma</taxon>
        <taxon>Baetidae</taxon>
        <taxon>Cloeon</taxon>
    </lineage>
</organism>
<dbReference type="Proteomes" id="UP000494165">
    <property type="component" value="Unassembled WGS sequence"/>
</dbReference>